<dbReference type="InterPro" id="IPR000477">
    <property type="entry name" value="RT_dom"/>
</dbReference>
<dbReference type="InterPro" id="IPR043502">
    <property type="entry name" value="DNA/RNA_pol_sf"/>
</dbReference>
<dbReference type="InterPro" id="IPR053134">
    <property type="entry name" value="RNA-dir_DNA_polymerase"/>
</dbReference>
<sequence>SKPHNRPLFVAGYVREQKVNRILIDGGSAVNILPLRILKELEIPIDELSNSRLMIQASNQGGKRRWHYKMQLTMRHGSSALFHVIDAKTSYNMLLGHPWLHENAVVPSTWHQCFKYCSRWYSEKGAGDNKPFTEAESHFADAKYYIEDANKGKEILPPKSQRICAHPKEEEGEHEALAIRRKGIPPKPSSSSLKPDTIPKEKLNLGKLPPEATAKAQTVIFTQVQSDDEDDKESVASSNYVSNSVEDNIAQTYHITIIEDGEVEEEDAEDAPAELEEDVFAWSYKEMSGLDPKVAVHHLSVKKRARPVKQSQRRFRPELIPLIEGEVNKLIEVGFIREDLNNACPKDDFPLPIAELMIDATTSHEALSFMDGSSGYNQIRMAPTDEELTAFRTPKGIYCYKVMPFELKNAGATYQRAIQKIFDDMLHKNVECYVDDLVVKSKKRENHFYDLKVFEHLRRYQLKMNPSKCAFGVTSGKFLGFIVRQRGIEIEQAKIDAI</sequence>
<reference evidence="2" key="1">
    <citation type="submission" date="2020-06" db="EMBL/GenBank/DDBJ databases">
        <authorList>
            <person name="Li T."/>
            <person name="Hu X."/>
            <person name="Zhang T."/>
            <person name="Song X."/>
            <person name="Zhang H."/>
            <person name="Dai N."/>
            <person name="Sheng W."/>
            <person name="Hou X."/>
            <person name="Wei L."/>
        </authorList>
    </citation>
    <scope>NUCLEOTIDE SEQUENCE</scope>
    <source>
        <strain evidence="2">G02</strain>
        <tissue evidence="2">Leaf</tissue>
    </source>
</reference>
<reference evidence="2" key="2">
    <citation type="journal article" date="2024" name="Plant">
        <title>Genomic evolution and insights into agronomic trait innovations of Sesamum species.</title>
        <authorList>
            <person name="Miao H."/>
            <person name="Wang L."/>
            <person name="Qu L."/>
            <person name="Liu H."/>
            <person name="Sun Y."/>
            <person name="Le M."/>
            <person name="Wang Q."/>
            <person name="Wei S."/>
            <person name="Zheng Y."/>
            <person name="Lin W."/>
            <person name="Duan Y."/>
            <person name="Cao H."/>
            <person name="Xiong S."/>
            <person name="Wang X."/>
            <person name="Wei L."/>
            <person name="Li C."/>
            <person name="Ma Q."/>
            <person name="Ju M."/>
            <person name="Zhao R."/>
            <person name="Li G."/>
            <person name="Mu C."/>
            <person name="Tian Q."/>
            <person name="Mei H."/>
            <person name="Zhang T."/>
            <person name="Gao T."/>
            <person name="Zhang H."/>
        </authorList>
    </citation>
    <scope>NUCLEOTIDE SEQUENCE</scope>
    <source>
        <strain evidence="2">G02</strain>
    </source>
</reference>
<dbReference type="Gene3D" id="3.30.70.270">
    <property type="match status" value="1"/>
</dbReference>
<proteinExistence type="predicted"/>
<dbReference type="Gene3D" id="3.10.10.10">
    <property type="entry name" value="HIV Type 1 Reverse Transcriptase, subunit A, domain 1"/>
    <property type="match status" value="1"/>
</dbReference>
<dbReference type="InterPro" id="IPR021109">
    <property type="entry name" value="Peptidase_aspartic_dom_sf"/>
</dbReference>
<protein>
    <submittedName>
        <fullName evidence="2">Transposon Tf2-12 polyprotein</fullName>
    </submittedName>
</protein>
<feature type="domain" description="Reverse transcriptase" evidence="1">
    <location>
        <begin position="342"/>
        <end position="483"/>
    </location>
</feature>
<dbReference type="CDD" id="cd01647">
    <property type="entry name" value="RT_LTR"/>
    <property type="match status" value="1"/>
</dbReference>
<accession>A0AAW2K4K4</accession>
<dbReference type="InterPro" id="IPR043128">
    <property type="entry name" value="Rev_trsase/Diguanyl_cyclase"/>
</dbReference>
<dbReference type="Gene3D" id="2.40.70.10">
    <property type="entry name" value="Acid Proteases"/>
    <property type="match status" value="1"/>
</dbReference>
<dbReference type="EMBL" id="JACGWJ010000030">
    <property type="protein sequence ID" value="KAL0301560.1"/>
    <property type="molecule type" value="Genomic_DNA"/>
</dbReference>
<comment type="caution">
    <text evidence="2">The sequence shown here is derived from an EMBL/GenBank/DDBJ whole genome shotgun (WGS) entry which is preliminary data.</text>
</comment>
<dbReference type="CDD" id="cd00303">
    <property type="entry name" value="retropepsin_like"/>
    <property type="match status" value="1"/>
</dbReference>
<organism evidence="2">
    <name type="scientific">Sesamum radiatum</name>
    <name type="common">Black benniseed</name>
    <dbReference type="NCBI Taxonomy" id="300843"/>
    <lineage>
        <taxon>Eukaryota</taxon>
        <taxon>Viridiplantae</taxon>
        <taxon>Streptophyta</taxon>
        <taxon>Embryophyta</taxon>
        <taxon>Tracheophyta</taxon>
        <taxon>Spermatophyta</taxon>
        <taxon>Magnoliopsida</taxon>
        <taxon>eudicotyledons</taxon>
        <taxon>Gunneridae</taxon>
        <taxon>Pentapetalae</taxon>
        <taxon>asterids</taxon>
        <taxon>lamiids</taxon>
        <taxon>Lamiales</taxon>
        <taxon>Pedaliaceae</taxon>
        <taxon>Sesamum</taxon>
    </lineage>
</organism>
<dbReference type="PANTHER" id="PTHR24559">
    <property type="entry name" value="TRANSPOSON TY3-I GAG-POL POLYPROTEIN"/>
    <property type="match status" value="1"/>
</dbReference>
<dbReference type="SUPFAM" id="SSF56672">
    <property type="entry name" value="DNA/RNA polymerases"/>
    <property type="match status" value="1"/>
</dbReference>
<evidence type="ECO:0000259" key="1">
    <source>
        <dbReference type="Pfam" id="PF00078"/>
    </source>
</evidence>
<dbReference type="AlphaFoldDB" id="A0AAW2K4K4"/>
<name>A0AAW2K4K4_SESRA</name>
<dbReference type="PANTHER" id="PTHR24559:SF439">
    <property type="entry name" value="RETROTRANSPOSON, UNCLASSIFIED-LIKE PROTEIN"/>
    <property type="match status" value="1"/>
</dbReference>
<dbReference type="Pfam" id="PF00078">
    <property type="entry name" value="RVT_1"/>
    <property type="match status" value="1"/>
</dbReference>
<feature type="non-terminal residue" evidence="2">
    <location>
        <position position="1"/>
    </location>
</feature>
<gene>
    <name evidence="2" type="ORF">Sradi_6432800</name>
</gene>
<evidence type="ECO:0000313" key="2">
    <source>
        <dbReference type="EMBL" id="KAL0301560.1"/>
    </source>
</evidence>